<evidence type="ECO:0000256" key="9">
    <source>
        <dbReference type="ARBA" id="ARBA00023316"/>
    </source>
</evidence>
<proteinExistence type="inferred from homology"/>
<dbReference type="EMBL" id="CP001801">
    <property type="protein sequence ID" value="ACX96232.1"/>
    <property type="molecule type" value="Genomic_DNA"/>
</dbReference>
<comment type="catalytic activity">
    <reaction evidence="1 10">
        <text>Hydrolysis of terminal non-reducing N-acetyl-D-hexosamine residues in N-acetyl-beta-D-hexosaminides.</text>
        <dbReference type="EC" id="3.2.1.52"/>
    </reaction>
</comment>
<keyword evidence="9 10" id="KW-0961">Cell wall biogenesis/degradation</keyword>
<feature type="active site" description="Nucleophile" evidence="10">
    <location>
        <position position="254"/>
    </location>
</feature>
<feature type="active site" description="Proton donor/acceptor" evidence="10">
    <location>
        <position position="183"/>
    </location>
</feature>
<evidence type="ECO:0000256" key="3">
    <source>
        <dbReference type="ARBA" id="ARBA00022618"/>
    </source>
</evidence>
<dbReference type="GO" id="GO:0051301">
    <property type="term" value="P:cell division"/>
    <property type="evidence" value="ECO:0007669"/>
    <property type="project" value="UniProtKB-KW"/>
</dbReference>
<dbReference type="GO" id="GO:0008360">
    <property type="term" value="P:regulation of cell shape"/>
    <property type="evidence" value="ECO:0007669"/>
    <property type="project" value="UniProtKB-KW"/>
</dbReference>
<keyword evidence="6 10" id="KW-0573">Peptidoglycan synthesis</keyword>
<evidence type="ECO:0000256" key="5">
    <source>
        <dbReference type="ARBA" id="ARBA00022960"/>
    </source>
</evidence>
<protein>
    <recommendedName>
        <fullName evidence="10">Beta-hexosaminidase</fullName>
        <ecNumber evidence="10">3.2.1.52</ecNumber>
    </recommendedName>
    <alternativeName>
        <fullName evidence="10">Beta-N-acetylhexosaminidase</fullName>
    </alternativeName>
    <alternativeName>
        <fullName evidence="10">N-acetyl-beta-glucosaminidase</fullName>
    </alternativeName>
</protein>
<gene>
    <name evidence="10" type="primary">nagZ</name>
    <name evidence="12" type="ordered locus">Hneap_1398</name>
</gene>
<dbReference type="InterPro" id="IPR001764">
    <property type="entry name" value="Glyco_hydro_3_N"/>
</dbReference>
<feature type="binding site" evidence="10">
    <location>
        <begin position="170"/>
        <end position="171"/>
    </location>
    <ligand>
        <name>substrate</name>
    </ligand>
</feature>
<dbReference type="Proteomes" id="UP000009102">
    <property type="component" value="Chromosome"/>
</dbReference>
<evidence type="ECO:0000256" key="6">
    <source>
        <dbReference type="ARBA" id="ARBA00022984"/>
    </source>
</evidence>
<dbReference type="GO" id="GO:0005737">
    <property type="term" value="C:cytoplasm"/>
    <property type="evidence" value="ECO:0007669"/>
    <property type="project" value="UniProtKB-SubCell"/>
</dbReference>
<dbReference type="GO" id="GO:0009254">
    <property type="term" value="P:peptidoglycan turnover"/>
    <property type="evidence" value="ECO:0007669"/>
    <property type="project" value="UniProtKB-UniRule"/>
</dbReference>
<dbReference type="HOGENOM" id="CLU_008392_0_0_6"/>
<dbReference type="GO" id="GO:0071555">
    <property type="term" value="P:cell wall organization"/>
    <property type="evidence" value="ECO:0007669"/>
    <property type="project" value="UniProtKB-KW"/>
</dbReference>
<dbReference type="PANTHER" id="PTHR30480:SF13">
    <property type="entry name" value="BETA-HEXOSAMINIDASE"/>
    <property type="match status" value="1"/>
</dbReference>
<feature type="binding site" evidence="10">
    <location>
        <position position="65"/>
    </location>
    <ligand>
        <name>substrate</name>
    </ligand>
</feature>
<dbReference type="InterPro" id="IPR017853">
    <property type="entry name" value="GH"/>
</dbReference>
<evidence type="ECO:0000313" key="13">
    <source>
        <dbReference type="Proteomes" id="UP000009102"/>
    </source>
</evidence>
<comment type="similarity">
    <text evidence="10">Belongs to the glycosyl hydrolase 3 family. NagZ subfamily.</text>
</comment>
<sequence>MTALGPLMVDVAGLTLTDAERTRLMNPAVGGVILFARNFSSTEQLTALTAEIRALRHPHLLIAVDQEGGRVQRFRDDGFIHLPPMGRLGALFKHDRQAGLEAAKSLGWLMAVQLRMAGVDLSFAPVLDLDRGVSGVIGDRAFSRDPASIIALAVAWISGMKEAGMAAVGKHFPGHGSIAEDSHIAHPVDHRALSTIERDDLRPFVAMIERFIPALMMAHVVYPKIDALPAGFSKVWVQDLLRKRWQYQGAVFTDDLTMAAASVAGDIGARVDAALAAGCDMALICNHPQWVDQLLTHRKFTADPLREVRLAHLMGHGPVPSPNRFLHDHRTATAKAWVERLQNASFGDERAAAEDGWFLNEE</sequence>
<accession>D0L0K9</accession>
<evidence type="ECO:0000256" key="8">
    <source>
        <dbReference type="ARBA" id="ARBA00023306"/>
    </source>
</evidence>
<evidence type="ECO:0000256" key="10">
    <source>
        <dbReference type="HAMAP-Rule" id="MF_00364"/>
    </source>
</evidence>
<dbReference type="STRING" id="555778.Hneap_1398"/>
<name>D0L0K9_HALNC</name>
<dbReference type="KEGG" id="hna:Hneap_1398"/>
<comment type="function">
    <text evidence="10">Plays a role in peptidoglycan recycling by cleaving the terminal beta-1,4-linked N-acetylglucosamine (GlcNAc) from peptide-linked peptidoglycan fragments, giving rise to free GlcNAc, anhydro-N-acetylmuramic acid and anhydro-N-acetylmuramic acid-linked peptides.</text>
</comment>
<feature type="site" description="Important for catalytic activity" evidence="10">
    <location>
        <position position="181"/>
    </location>
</feature>
<organism evidence="12 13">
    <name type="scientific">Halothiobacillus neapolitanus (strain ATCC 23641 / DSM 15147 / CIP 104769 / NCIMB 8539 / c2)</name>
    <name type="common">Thiobacillus neapolitanus</name>
    <dbReference type="NCBI Taxonomy" id="555778"/>
    <lineage>
        <taxon>Bacteria</taxon>
        <taxon>Pseudomonadati</taxon>
        <taxon>Pseudomonadota</taxon>
        <taxon>Gammaproteobacteria</taxon>
        <taxon>Chromatiales</taxon>
        <taxon>Halothiobacillaceae</taxon>
        <taxon>Halothiobacillus</taxon>
    </lineage>
</organism>
<keyword evidence="8 10" id="KW-0131">Cell cycle</keyword>
<dbReference type="Gene3D" id="3.20.20.300">
    <property type="entry name" value="Glycoside hydrolase, family 3, N-terminal domain"/>
    <property type="match status" value="1"/>
</dbReference>
<dbReference type="SUPFAM" id="SSF51445">
    <property type="entry name" value="(Trans)glycosidases"/>
    <property type="match status" value="1"/>
</dbReference>
<dbReference type="GO" id="GO:0005975">
    <property type="term" value="P:carbohydrate metabolic process"/>
    <property type="evidence" value="ECO:0007669"/>
    <property type="project" value="InterPro"/>
</dbReference>
<feature type="domain" description="Glycoside hydrolase family 3 N-terminal" evidence="11">
    <location>
        <begin position="15"/>
        <end position="289"/>
    </location>
</feature>
<feature type="binding site" evidence="10">
    <location>
        <position position="73"/>
    </location>
    <ligand>
        <name>substrate</name>
    </ligand>
</feature>
<dbReference type="PANTHER" id="PTHR30480">
    <property type="entry name" value="BETA-HEXOSAMINIDASE-RELATED"/>
    <property type="match status" value="1"/>
</dbReference>
<evidence type="ECO:0000256" key="4">
    <source>
        <dbReference type="ARBA" id="ARBA00022801"/>
    </source>
</evidence>
<evidence type="ECO:0000259" key="11">
    <source>
        <dbReference type="Pfam" id="PF00933"/>
    </source>
</evidence>
<evidence type="ECO:0000256" key="1">
    <source>
        <dbReference type="ARBA" id="ARBA00001231"/>
    </source>
</evidence>
<dbReference type="InterPro" id="IPR036962">
    <property type="entry name" value="Glyco_hydro_3_N_sf"/>
</dbReference>
<comment type="pathway">
    <text evidence="10">Cell wall biogenesis; peptidoglycan recycling.</text>
</comment>
<keyword evidence="7 10" id="KW-0326">Glycosidase</keyword>
<keyword evidence="3 10" id="KW-0132">Cell division</keyword>
<dbReference type="Pfam" id="PF00933">
    <property type="entry name" value="Glyco_hydro_3"/>
    <property type="match status" value="1"/>
</dbReference>
<dbReference type="RefSeq" id="WP_012824266.1">
    <property type="nucleotide sequence ID" value="NC_013422.1"/>
</dbReference>
<dbReference type="InterPro" id="IPR022956">
    <property type="entry name" value="Beta_hexosaminidase_bac"/>
</dbReference>
<dbReference type="InterPro" id="IPR050226">
    <property type="entry name" value="NagZ_Beta-hexosaminidase"/>
</dbReference>
<evidence type="ECO:0000256" key="7">
    <source>
        <dbReference type="ARBA" id="ARBA00023295"/>
    </source>
</evidence>
<evidence type="ECO:0000313" key="12">
    <source>
        <dbReference type="EMBL" id="ACX96232.1"/>
    </source>
</evidence>
<dbReference type="UniPathway" id="UPA00544"/>
<keyword evidence="2 10" id="KW-0963">Cytoplasm</keyword>
<dbReference type="GO" id="GO:0009252">
    <property type="term" value="P:peptidoglycan biosynthetic process"/>
    <property type="evidence" value="ECO:0007669"/>
    <property type="project" value="UniProtKB-KW"/>
</dbReference>
<feature type="binding site" evidence="10">
    <location>
        <position position="140"/>
    </location>
    <ligand>
        <name>substrate</name>
    </ligand>
</feature>
<keyword evidence="5 10" id="KW-0133">Cell shape</keyword>
<dbReference type="NCBIfam" id="NF003740">
    <property type="entry name" value="PRK05337.1"/>
    <property type="match status" value="1"/>
</dbReference>
<dbReference type="GO" id="GO:0004563">
    <property type="term" value="F:beta-N-acetylhexosaminidase activity"/>
    <property type="evidence" value="ECO:0007669"/>
    <property type="project" value="UniProtKB-UniRule"/>
</dbReference>
<keyword evidence="13" id="KW-1185">Reference proteome</keyword>
<evidence type="ECO:0000256" key="2">
    <source>
        <dbReference type="ARBA" id="ARBA00022490"/>
    </source>
</evidence>
<dbReference type="CAZy" id="GH3">
    <property type="family name" value="Glycoside Hydrolase Family 3"/>
</dbReference>
<dbReference type="HAMAP" id="MF_00364">
    <property type="entry name" value="NagZ"/>
    <property type="match status" value="1"/>
</dbReference>
<dbReference type="AlphaFoldDB" id="D0L0K9"/>
<dbReference type="EC" id="3.2.1.52" evidence="10"/>
<keyword evidence="4 10" id="KW-0378">Hydrolase</keyword>
<reference evidence="12 13" key="1">
    <citation type="submission" date="2009-10" db="EMBL/GenBank/DDBJ databases">
        <title>Complete sequence of Halothiobacillus neapolitanus c2.</title>
        <authorList>
            <consortium name="US DOE Joint Genome Institute"/>
            <person name="Lucas S."/>
            <person name="Copeland A."/>
            <person name="Lapidus A."/>
            <person name="Glavina del Rio T."/>
            <person name="Tice H."/>
            <person name="Bruce D."/>
            <person name="Goodwin L."/>
            <person name="Pitluck S."/>
            <person name="Davenport K."/>
            <person name="Brettin T."/>
            <person name="Detter J.C."/>
            <person name="Han C."/>
            <person name="Tapia R."/>
            <person name="Larimer F."/>
            <person name="Land M."/>
            <person name="Hauser L."/>
            <person name="Kyrpides N."/>
            <person name="Mikhailova N."/>
            <person name="Kerfeld C."/>
            <person name="Cannon G."/>
            <person name="Heinhort S."/>
        </authorList>
    </citation>
    <scope>NUCLEOTIDE SEQUENCE [LARGE SCALE GENOMIC DNA]</scope>
    <source>
        <strain evidence="13">ATCC 23641 / c2</strain>
    </source>
</reference>
<dbReference type="eggNOG" id="COG1472">
    <property type="taxonomic scope" value="Bacteria"/>
</dbReference>
<comment type="subcellular location">
    <subcellularLocation>
        <location evidence="10">Cytoplasm</location>
    </subcellularLocation>
</comment>